<accession>A0A7U2I4Y1</accession>
<dbReference type="VEuPathDB" id="FungiDB:JI435_419760"/>
<protein>
    <submittedName>
        <fullName evidence="1">Uncharacterized protein</fullName>
    </submittedName>
</protein>
<dbReference type="Proteomes" id="UP000663193">
    <property type="component" value="Chromosome 15"/>
</dbReference>
<proteinExistence type="predicted"/>
<reference evidence="2" key="1">
    <citation type="journal article" date="2021" name="BMC Genomics">
        <title>Chromosome-level genome assembly and manually-curated proteome of model necrotroph Parastagonospora nodorum Sn15 reveals a genome-wide trove of candidate effector homologs, and redundancy of virulence-related functions within an accessory chromosome.</title>
        <authorList>
            <person name="Bertazzoni S."/>
            <person name="Jones D.A.B."/>
            <person name="Phan H.T."/>
            <person name="Tan K.-C."/>
            <person name="Hane J.K."/>
        </authorList>
    </citation>
    <scope>NUCLEOTIDE SEQUENCE [LARGE SCALE GENOMIC DNA]</scope>
    <source>
        <strain evidence="2">SN15 / ATCC MYA-4574 / FGSC 10173)</strain>
    </source>
</reference>
<name>A0A7U2I4Y1_PHANO</name>
<evidence type="ECO:0000313" key="1">
    <source>
        <dbReference type="EMBL" id="QRD03546.1"/>
    </source>
</evidence>
<gene>
    <name evidence="1" type="ORF">JI435_419760</name>
</gene>
<organism evidence="1 2">
    <name type="scientific">Phaeosphaeria nodorum (strain SN15 / ATCC MYA-4574 / FGSC 10173)</name>
    <name type="common">Glume blotch fungus</name>
    <name type="synonym">Parastagonospora nodorum</name>
    <dbReference type="NCBI Taxonomy" id="321614"/>
    <lineage>
        <taxon>Eukaryota</taxon>
        <taxon>Fungi</taxon>
        <taxon>Dikarya</taxon>
        <taxon>Ascomycota</taxon>
        <taxon>Pezizomycotina</taxon>
        <taxon>Dothideomycetes</taxon>
        <taxon>Pleosporomycetidae</taxon>
        <taxon>Pleosporales</taxon>
        <taxon>Pleosporineae</taxon>
        <taxon>Phaeosphaeriaceae</taxon>
        <taxon>Parastagonospora</taxon>
    </lineage>
</organism>
<evidence type="ECO:0000313" key="2">
    <source>
        <dbReference type="Proteomes" id="UP000663193"/>
    </source>
</evidence>
<keyword evidence="2" id="KW-1185">Reference proteome</keyword>
<dbReference type="AlphaFoldDB" id="A0A7U2I4Y1"/>
<dbReference type="EMBL" id="CP069037">
    <property type="protein sequence ID" value="QRD03546.1"/>
    <property type="molecule type" value="Genomic_DNA"/>
</dbReference>
<sequence length="86" mass="10060">MQDWTRQVDAYLVVPYVGLCYLHTPQLTENTRGSFEKSCYCVVSIRVRPLLRNSYAGSCVQQRRIDVIAFLKQSRVRSCSLEIRRM</sequence>